<accession>A0A0N1PAS9</accession>
<comment type="caution">
    <text evidence="2">The sequence shown here is derived from an EMBL/GenBank/DDBJ whole genome shotgun (WGS) entry which is preliminary data.</text>
</comment>
<gene>
    <name evidence="2" type="ORF">ABL78_5701</name>
</gene>
<dbReference type="OrthoDB" id="265506at2759"/>
<protein>
    <submittedName>
        <fullName evidence="2">Uncharacterized protein</fullName>
    </submittedName>
</protein>
<dbReference type="AlphaFoldDB" id="A0A0N1PAS9"/>
<feature type="compositionally biased region" description="Basic and acidic residues" evidence="1">
    <location>
        <begin position="862"/>
        <end position="876"/>
    </location>
</feature>
<dbReference type="EMBL" id="LJSK01000200">
    <property type="protein sequence ID" value="KPI85248.1"/>
    <property type="molecule type" value="Genomic_DNA"/>
</dbReference>
<sequence length="936" mass="100704">MEGGTRVPRHRLENVKGGALMLFTALCISFPQSVQDLLPVLLRLISFPIPFKILQLNSAFVKWVTERLLFKAIANAPGCQETVMRWKKGSRTAQLLAKEWQLALYYYLWAKTLAQMLKSPPSSTMNQTPADHLAPLSDAVLCDRVLSAVEQSVPARPPTSQRTTSIVSGARVSASLFATTTPVALKSYLHHVLEQSEHETVTIYVPGLLTAPWTRHLVTLLRRVERQYGAQVVGYDVCVDAQRYAVDIHHLHVLAERPTTTRAASSSSSSLSPAASTKAILMLASLRGRPVHNRDEVFQFAKSRGWQMVELCVPTLPLDAVNPMEGANAQAHSAVTIAAAATPAFCSAPDLRITAFDDFGMYGGAVVHLCVHDRRLITRMLSECQVGLSDSVGAGTSPTPEKKAFGSSSNRSGDHRVKGAALCSLPSAALTATTDFATRSSEFLTHISFPWSSRLYHALKAEAASRLQAGARMQQSLATTGYVLTQTIPSLALAMRQNVMRLLPRGASRRTAPTMKGGEEGNVEDAAEAAVGAQRSNTDASIEQRTSLITHPLPPLDLLPPPAPQLHGAITSADKQKEPKVKEEDPQPLLPSSLATEGAIGMGGALTSWMSWLPRLDSTKAAVAAEAEAFVNTPAEWRIRLRWTALLLAAYSSGFSGPTLPLVQPSPNDVCVAAYVSLWSFVAQLPPWVEAVSAENEKSLQSQGVGSCGDGGCSCVEVASTALLVRVAKPACPRKVAQLLCHEAAVGARAVSERKWEECGAATSAATPSSRACNFQLEDGLVMPGCPNAVALVKELLYIPLAPAIDVRVRSLVLRALWEEVPHADDAAKTPRRTDGVPDKVARTLEMLYESHLSHASAVQKSRGEAKLGETGEPKYRPLRPRNGNLGVSKQDMERAQQAIFHNAQSMAEAAVVPPSFLTDAATLKMGVVHNVLSKL</sequence>
<evidence type="ECO:0000313" key="2">
    <source>
        <dbReference type="EMBL" id="KPI85248.1"/>
    </source>
</evidence>
<feature type="compositionally biased region" description="Basic and acidic residues" evidence="1">
    <location>
        <begin position="574"/>
        <end position="585"/>
    </location>
</feature>
<evidence type="ECO:0000313" key="3">
    <source>
        <dbReference type="Proteomes" id="UP000038009"/>
    </source>
</evidence>
<keyword evidence="3" id="KW-1185">Reference proteome</keyword>
<dbReference type="OMA" id="ICADAEH"/>
<reference evidence="2 3" key="1">
    <citation type="journal article" date="2015" name="PLoS Pathog.">
        <title>Leptomonas seymouri: Adaptations to the Dixenous Life Cycle Analyzed by Genome Sequencing, Transcriptome Profiling and Co-infection with Leishmania donovani.</title>
        <authorList>
            <person name="Kraeva N."/>
            <person name="Butenko A."/>
            <person name="Hlavacova J."/>
            <person name="Kostygov A."/>
            <person name="Myskova J."/>
            <person name="Grybchuk D."/>
            <person name="Lestinova T."/>
            <person name="Votypka J."/>
            <person name="Volf P."/>
            <person name="Opperdoes F."/>
            <person name="Flegontov P."/>
            <person name="Lukes J."/>
            <person name="Yurchenko V."/>
        </authorList>
    </citation>
    <scope>NUCLEOTIDE SEQUENCE [LARGE SCALE GENOMIC DNA]</scope>
    <source>
        <strain evidence="2 3">ATCC 30220</strain>
    </source>
</reference>
<proteinExistence type="predicted"/>
<dbReference type="VEuPathDB" id="TriTrypDB:Lsey_0200_0130"/>
<feature type="region of interest" description="Disordered" evidence="1">
    <location>
        <begin position="551"/>
        <end position="593"/>
    </location>
</feature>
<organism evidence="2 3">
    <name type="scientific">Leptomonas seymouri</name>
    <dbReference type="NCBI Taxonomy" id="5684"/>
    <lineage>
        <taxon>Eukaryota</taxon>
        <taxon>Discoba</taxon>
        <taxon>Euglenozoa</taxon>
        <taxon>Kinetoplastea</taxon>
        <taxon>Metakinetoplastina</taxon>
        <taxon>Trypanosomatida</taxon>
        <taxon>Trypanosomatidae</taxon>
        <taxon>Leishmaniinae</taxon>
        <taxon>Leptomonas</taxon>
    </lineage>
</organism>
<name>A0A0N1PAS9_LEPSE</name>
<dbReference type="Proteomes" id="UP000038009">
    <property type="component" value="Unassembled WGS sequence"/>
</dbReference>
<feature type="region of interest" description="Disordered" evidence="1">
    <location>
        <begin position="856"/>
        <end position="887"/>
    </location>
</feature>
<feature type="compositionally biased region" description="Pro residues" evidence="1">
    <location>
        <begin position="552"/>
        <end position="564"/>
    </location>
</feature>
<feature type="region of interest" description="Disordered" evidence="1">
    <location>
        <begin position="391"/>
        <end position="414"/>
    </location>
</feature>
<evidence type="ECO:0000256" key="1">
    <source>
        <dbReference type="SAM" id="MobiDB-lite"/>
    </source>
</evidence>